<organism evidence="2 3">
    <name type="scientific">Trichodelitschia bisporula</name>
    <dbReference type="NCBI Taxonomy" id="703511"/>
    <lineage>
        <taxon>Eukaryota</taxon>
        <taxon>Fungi</taxon>
        <taxon>Dikarya</taxon>
        <taxon>Ascomycota</taxon>
        <taxon>Pezizomycotina</taxon>
        <taxon>Dothideomycetes</taxon>
        <taxon>Dothideomycetes incertae sedis</taxon>
        <taxon>Phaeotrichales</taxon>
        <taxon>Phaeotrichaceae</taxon>
        <taxon>Trichodelitschia</taxon>
    </lineage>
</organism>
<gene>
    <name evidence="2" type="ORF">EJ06DRAFT_393868</name>
</gene>
<feature type="compositionally biased region" description="Basic residues" evidence="1">
    <location>
        <begin position="1"/>
        <end position="13"/>
    </location>
</feature>
<evidence type="ECO:0000313" key="2">
    <source>
        <dbReference type="EMBL" id="KAF2401483.1"/>
    </source>
</evidence>
<evidence type="ECO:0000256" key="1">
    <source>
        <dbReference type="SAM" id="MobiDB-lite"/>
    </source>
</evidence>
<feature type="region of interest" description="Disordered" evidence="1">
    <location>
        <begin position="1"/>
        <end position="43"/>
    </location>
</feature>
<reference evidence="2" key="1">
    <citation type="journal article" date="2020" name="Stud. Mycol.">
        <title>101 Dothideomycetes genomes: a test case for predicting lifestyles and emergence of pathogens.</title>
        <authorList>
            <person name="Haridas S."/>
            <person name="Albert R."/>
            <person name="Binder M."/>
            <person name="Bloem J."/>
            <person name="Labutti K."/>
            <person name="Salamov A."/>
            <person name="Andreopoulos B."/>
            <person name="Baker S."/>
            <person name="Barry K."/>
            <person name="Bills G."/>
            <person name="Bluhm B."/>
            <person name="Cannon C."/>
            <person name="Castanera R."/>
            <person name="Culley D."/>
            <person name="Daum C."/>
            <person name="Ezra D."/>
            <person name="Gonzalez J."/>
            <person name="Henrissat B."/>
            <person name="Kuo A."/>
            <person name="Liang C."/>
            <person name="Lipzen A."/>
            <person name="Lutzoni F."/>
            <person name="Magnuson J."/>
            <person name="Mondo S."/>
            <person name="Nolan M."/>
            <person name="Ohm R."/>
            <person name="Pangilinan J."/>
            <person name="Park H.-J."/>
            <person name="Ramirez L."/>
            <person name="Alfaro M."/>
            <person name="Sun H."/>
            <person name="Tritt A."/>
            <person name="Yoshinaga Y."/>
            <person name="Zwiers L.-H."/>
            <person name="Turgeon B."/>
            <person name="Goodwin S."/>
            <person name="Spatafora J."/>
            <person name="Crous P."/>
            <person name="Grigoriev I."/>
        </authorList>
    </citation>
    <scope>NUCLEOTIDE SEQUENCE</scope>
    <source>
        <strain evidence="2">CBS 262.69</strain>
    </source>
</reference>
<dbReference type="EMBL" id="ML996693">
    <property type="protein sequence ID" value="KAF2401483.1"/>
    <property type="molecule type" value="Genomic_DNA"/>
</dbReference>
<name>A0A6G1HZJ8_9PEZI</name>
<protein>
    <submittedName>
        <fullName evidence="2">Uncharacterized protein</fullName>
    </submittedName>
</protein>
<keyword evidence="3" id="KW-1185">Reference proteome</keyword>
<dbReference type="AlphaFoldDB" id="A0A6G1HZJ8"/>
<accession>A0A6G1HZJ8</accession>
<evidence type="ECO:0000313" key="3">
    <source>
        <dbReference type="Proteomes" id="UP000799640"/>
    </source>
</evidence>
<dbReference type="Proteomes" id="UP000799640">
    <property type="component" value="Unassembled WGS sequence"/>
</dbReference>
<sequence>MKLRCRATMRLHRNNPTSHDGTKSKGEAITTPQAPERAAPPPITLQTLPDFGHRLISRLSIPKNCKKEVDTQSHSTHPRPEPVYSSTATRWREISARLLDSSVPHSLKVRPANRRLPVRVDDPHRIRTRHMAAGMCMGKGGRG</sequence>
<proteinExistence type="predicted"/>
<feature type="region of interest" description="Disordered" evidence="1">
    <location>
        <begin position="66"/>
        <end position="86"/>
    </location>
</feature>